<dbReference type="EMBL" id="JAGINP010000006">
    <property type="protein sequence ID" value="MBP2292221.1"/>
    <property type="molecule type" value="Genomic_DNA"/>
</dbReference>
<dbReference type="InterPro" id="IPR003594">
    <property type="entry name" value="HATPase_dom"/>
</dbReference>
<evidence type="ECO:0000256" key="2">
    <source>
        <dbReference type="ARBA" id="ARBA00004370"/>
    </source>
</evidence>
<dbReference type="PANTHER" id="PTHR45339:SF5">
    <property type="entry name" value="HISTIDINE KINASE"/>
    <property type="match status" value="1"/>
</dbReference>
<reference evidence="17 18" key="1">
    <citation type="submission" date="2021-03" db="EMBL/GenBank/DDBJ databases">
        <title>Genomic Encyclopedia of Type Strains, Phase III (KMG-III): the genomes of soil and plant-associated and newly described type strains.</title>
        <authorList>
            <person name="Whitman W."/>
        </authorList>
    </citation>
    <scope>NUCLEOTIDE SEQUENCE [LARGE SCALE GENOMIC DNA]</scope>
    <source>
        <strain evidence="17 18">IMMIB AFH-6</strain>
    </source>
</reference>
<dbReference type="InterPro" id="IPR035965">
    <property type="entry name" value="PAS-like_dom_sf"/>
</dbReference>
<dbReference type="Pfam" id="PF01627">
    <property type="entry name" value="Hpt"/>
    <property type="match status" value="1"/>
</dbReference>
<gene>
    <name evidence="17" type="ORF">J2851_001991</name>
</gene>
<evidence type="ECO:0000313" key="17">
    <source>
        <dbReference type="EMBL" id="MBP2292221.1"/>
    </source>
</evidence>
<feature type="coiled-coil region" evidence="10">
    <location>
        <begin position="206"/>
        <end position="233"/>
    </location>
</feature>
<evidence type="ECO:0000256" key="6">
    <source>
        <dbReference type="ARBA" id="ARBA00022777"/>
    </source>
</evidence>
<feature type="modified residue" description="Phosphohistidine" evidence="8">
    <location>
        <position position="1185"/>
    </location>
</feature>
<feature type="domain" description="Response regulatory" evidence="13">
    <location>
        <begin position="979"/>
        <end position="1110"/>
    </location>
</feature>
<evidence type="ECO:0000259" key="15">
    <source>
        <dbReference type="PROSITE" id="PS50885"/>
    </source>
</evidence>
<dbReference type="GO" id="GO:0016301">
    <property type="term" value="F:kinase activity"/>
    <property type="evidence" value="ECO:0007669"/>
    <property type="project" value="UniProtKB-KW"/>
</dbReference>
<dbReference type="PROSITE" id="PS50885">
    <property type="entry name" value="HAMP"/>
    <property type="match status" value="1"/>
</dbReference>
<keyword evidence="6 17" id="KW-0418">Kinase</keyword>
<dbReference type="Gene3D" id="1.20.58.920">
    <property type="match status" value="1"/>
</dbReference>
<dbReference type="Pfam" id="PF21689">
    <property type="entry name" value="TorS_sensor_domain"/>
    <property type="match status" value="1"/>
</dbReference>
<evidence type="ECO:0000256" key="3">
    <source>
        <dbReference type="ARBA" id="ARBA00012438"/>
    </source>
</evidence>
<evidence type="ECO:0000256" key="7">
    <source>
        <dbReference type="ARBA" id="ARBA00023012"/>
    </source>
</evidence>
<feature type="modified residue" description="4-aspartylphosphate" evidence="9">
    <location>
        <position position="1028"/>
    </location>
</feature>
<name>A0ABS4SI26_9PROT</name>
<evidence type="ECO:0000259" key="16">
    <source>
        <dbReference type="PROSITE" id="PS50894"/>
    </source>
</evidence>
<feature type="domain" description="Response regulatory" evidence="13">
    <location>
        <begin position="807"/>
        <end position="941"/>
    </location>
</feature>
<keyword evidence="11" id="KW-0472">Membrane</keyword>
<dbReference type="Pfam" id="PF02518">
    <property type="entry name" value="HATPase_c"/>
    <property type="match status" value="1"/>
</dbReference>
<keyword evidence="4 9" id="KW-0597">Phosphoprotein</keyword>
<keyword evidence="5" id="KW-0808">Transferase</keyword>
<evidence type="ECO:0000256" key="1">
    <source>
        <dbReference type="ARBA" id="ARBA00000085"/>
    </source>
</evidence>
<dbReference type="PRINTS" id="PR00344">
    <property type="entry name" value="BCTRLSENSOR"/>
</dbReference>
<dbReference type="InterPro" id="IPR001789">
    <property type="entry name" value="Sig_transdc_resp-reg_receiver"/>
</dbReference>
<evidence type="ECO:0000259" key="12">
    <source>
        <dbReference type="PROSITE" id="PS50109"/>
    </source>
</evidence>
<comment type="caution">
    <text evidence="9">Lacks conserved residue(s) required for the propagation of feature annotation.</text>
</comment>
<dbReference type="SMART" id="SM00448">
    <property type="entry name" value="REC"/>
    <property type="match status" value="2"/>
</dbReference>
<dbReference type="SUPFAM" id="SSF47384">
    <property type="entry name" value="Homodimeric domain of signal transducing histidine kinase"/>
    <property type="match status" value="1"/>
</dbReference>
<accession>A0ABS4SI26</accession>
<dbReference type="InterPro" id="IPR011006">
    <property type="entry name" value="CheY-like_superfamily"/>
</dbReference>
<protein>
    <recommendedName>
        <fullName evidence="3">histidine kinase</fullName>
        <ecNumber evidence="3">2.7.13.3</ecNumber>
    </recommendedName>
</protein>
<dbReference type="InterPro" id="IPR038188">
    <property type="entry name" value="TorS_sensor_sf"/>
</dbReference>
<keyword evidence="11" id="KW-0812">Transmembrane</keyword>
<dbReference type="Pfam" id="PF00072">
    <property type="entry name" value="Response_reg"/>
    <property type="match status" value="1"/>
</dbReference>
<comment type="caution">
    <text evidence="17">The sequence shown here is derived from an EMBL/GenBank/DDBJ whole genome shotgun (WGS) entry which is preliminary data.</text>
</comment>
<proteinExistence type="predicted"/>
<dbReference type="SUPFAM" id="SSF52172">
    <property type="entry name" value="CheY-like"/>
    <property type="match status" value="2"/>
</dbReference>
<dbReference type="CDD" id="cd16922">
    <property type="entry name" value="HATPase_EvgS-ArcB-TorS-like"/>
    <property type="match status" value="1"/>
</dbReference>
<dbReference type="PROSITE" id="PS50113">
    <property type="entry name" value="PAC"/>
    <property type="match status" value="1"/>
</dbReference>
<dbReference type="Gene3D" id="3.30.565.10">
    <property type="entry name" value="Histidine kinase-like ATPase, C-terminal domain"/>
    <property type="match status" value="1"/>
</dbReference>
<keyword evidence="10" id="KW-0175">Coiled coil</keyword>
<evidence type="ECO:0000259" key="13">
    <source>
        <dbReference type="PROSITE" id="PS50110"/>
    </source>
</evidence>
<dbReference type="SUPFAM" id="SSF55874">
    <property type="entry name" value="ATPase domain of HSP90 chaperone/DNA topoisomerase II/histidine kinase"/>
    <property type="match status" value="1"/>
</dbReference>
<dbReference type="SUPFAM" id="SSF47226">
    <property type="entry name" value="Histidine-containing phosphotransfer domain, HPT domain"/>
    <property type="match status" value="1"/>
</dbReference>
<dbReference type="InterPro" id="IPR036641">
    <property type="entry name" value="HPT_dom_sf"/>
</dbReference>
<dbReference type="Proteomes" id="UP000781958">
    <property type="component" value="Unassembled WGS sequence"/>
</dbReference>
<evidence type="ECO:0000256" key="5">
    <source>
        <dbReference type="ARBA" id="ARBA00022679"/>
    </source>
</evidence>
<dbReference type="PANTHER" id="PTHR45339">
    <property type="entry name" value="HYBRID SIGNAL TRANSDUCTION HISTIDINE KINASE J"/>
    <property type="match status" value="1"/>
</dbReference>
<evidence type="ECO:0000256" key="10">
    <source>
        <dbReference type="SAM" id="Coils"/>
    </source>
</evidence>
<evidence type="ECO:0000259" key="14">
    <source>
        <dbReference type="PROSITE" id="PS50113"/>
    </source>
</evidence>
<dbReference type="SUPFAM" id="SSF55785">
    <property type="entry name" value="PYP-like sensor domain (PAS domain)"/>
    <property type="match status" value="1"/>
</dbReference>
<comment type="catalytic activity">
    <reaction evidence="1">
        <text>ATP + protein L-histidine = ADP + protein N-phospho-L-histidine.</text>
        <dbReference type="EC" id="2.7.13.3"/>
    </reaction>
</comment>
<comment type="subcellular location">
    <subcellularLocation>
        <location evidence="2">Membrane</location>
    </subcellularLocation>
</comment>
<dbReference type="InterPro" id="IPR003660">
    <property type="entry name" value="HAMP_dom"/>
</dbReference>
<dbReference type="Gene3D" id="1.20.120.160">
    <property type="entry name" value="HPT domain"/>
    <property type="match status" value="1"/>
</dbReference>
<dbReference type="InterPro" id="IPR036890">
    <property type="entry name" value="HATPase_C_sf"/>
</dbReference>
<dbReference type="InterPro" id="IPR004358">
    <property type="entry name" value="Sig_transdc_His_kin-like_C"/>
</dbReference>
<feature type="transmembrane region" description="Helical" evidence="11">
    <location>
        <begin position="12"/>
        <end position="34"/>
    </location>
</feature>
<organism evidence="17 18">
    <name type="scientific">Azospirillum rugosum</name>
    <dbReference type="NCBI Taxonomy" id="416170"/>
    <lineage>
        <taxon>Bacteria</taxon>
        <taxon>Pseudomonadati</taxon>
        <taxon>Pseudomonadota</taxon>
        <taxon>Alphaproteobacteria</taxon>
        <taxon>Rhodospirillales</taxon>
        <taxon>Azospirillaceae</taxon>
        <taxon>Azospirillum</taxon>
    </lineage>
</organism>
<dbReference type="InterPro" id="IPR005467">
    <property type="entry name" value="His_kinase_dom"/>
</dbReference>
<dbReference type="InterPro" id="IPR003661">
    <property type="entry name" value="HisK_dim/P_dom"/>
</dbReference>
<feature type="domain" description="HAMP" evidence="15">
    <location>
        <begin position="340"/>
        <end position="391"/>
    </location>
</feature>
<keyword evidence="11" id="KW-1133">Transmembrane helix</keyword>
<dbReference type="Gene3D" id="3.40.50.2300">
    <property type="match status" value="2"/>
</dbReference>
<dbReference type="CDD" id="cd17546">
    <property type="entry name" value="REC_hyHK_CKI1_RcsC-like"/>
    <property type="match status" value="1"/>
</dbReference>
<dbReference type="CDD" id="cd00088">
    <property type="entry name" value="HPT"/>
    <property type="match status" value="1"/>
</dbReference>
<dbReference type="PROSITE" id="PS50110">
    <property type="entry name" value="RESPONSE_REGULATORY"/>
    <property type="match status" value="2"/>
</dbReference>
<evidence type="ECO:0000256" key="11">
    <source>
        <dbReference type="SAM" id="Phobius"/>
    </source>
</evidence>
<keyword evidence="7" id="KW-0902">Two-component regulatory system</keyword>
<dbReference type="InterPro" id="IPR000700">
    <property type="entry name" value="PAS-assoc_C"/>
</dbReference>
<evidence type="ECO:0000313" key="18">
    <source>
        <dbReference type="Proteomes" id="UP000781958"/>
    </source>
</evidence>
<keyword evidence="18" id="KW-1185">Reference proteome</keyword>
<dbReference type="Gene3D" id="3.30.450.20">
    <property type="entry name" value="PAS domain"/>
    <property type="match status" value="1"/>
</dbReference>
<feature type="domain" description="HPt" evidence="16">
    <location>
        <begin position="1146"/>
        <end position="1239"/>
    </location>
</feature>
<dbReference type="SMART" id="SM00387">
    <property type="entry name" value="HATPase_c"/>
    <property type="match status" value="1"/>
</dbReference>
<dbReference type="CDD" id="cd00082">
    <property type="entry name" value="HisKA"/>
    <property type="match status" value="1"/>
</dbReference>
<dbReference type="PROSITE" id="PS50109">
    <property type="entry name" value="HIS_KIN"/>
    <property type="match status" value="1"/>
</dbReference>
<evidence type="ECO:0000256" key="9">
    <source>
        <dbReference type="PROSITE-ProRule" id="PRU00169"/>
    </source>
</evidence>
<feature type="domain" description="PAC" evidence="14">
    <location>
        <begin position="486"/>
        <end position="536"/>
    </location>
</feature>
<dbReference type="Gene3D" id="6.10.340.10">
    <property type="match status" value="1"/>
</dbReference>
<dbReference type="InterPro" id="IPR008207">
    <property type="entry name" value="Sig_transdc_His_kin_Hpt_dom"/>
</dbReference>
<dbReference type="InterPro" id="IPR036097">
    <property type="entry name" value="HisK_dim/P_sf"/>
</dbReference>
<dbReference type="Gene3D" id="1.10.287.130">
    <property type="match status" value="1"/>
</dbReference>
<dbReference type="RefSeq" id="WP_209766091.1">
    <property type="nucleotide sequence ID" value="NZ_JAGINP010000006.1"/>
</dbReference>
<dbReference type="PROSITE" id="PS50894">
    <property type="entry name" value="HPT"/>
    <property type="match status" value="1"/>
</dbReference>
<dbReference type="SMART" id="SM00388">
    <property type="entry name" value="HisKA"/>
    <property type="match status" value="1"/>
</dbReference>
<dbReference type="Pfam" id="PF00512">
    <property type="entry name" value="HisKA"/>
    <property type="match status" value="1"/>
</dbReference>
<evidence type="ECO:0000256" key="8">
    <source>
        <dbReference type="PROSITE-ProRule" id="PRU00110"/>
    </source>
</evidence>
<evidence type="ECO:0000256" key="4">
    <source>
        <dbReference type="ARBA" id="ARBA00022553"/>
    </source>
</evidence>
<feature type="domain" description="Histidine kinase" evidence="12">
    <location>
        <begin position="554"/>
        <end position="786"/>
    </location>
</feature>
<sequence length="1246" mass="133316">MRLPRLGVAFRILAGLTVIAGLTVTTSVVAVSLFGRFQEGFEQVAAAKVPGLISASQLAQQSGTLAANAPALVAVQSQSVREAVMSRLGDQIVLLEDLMARLRVRGADPADLAELERRKNELVGNLLALNSQVERQLAASAEVGGLVNRLMMLAERVRQLEQALLDDVPLPADPAGLADAYRRERVIDHWTDAAYHAATIMLAASRADHEARLERLRDDYRAAMDRAAAAVAELPPDLVAGAEPLYRELQSLGLGERNLFTGRQEEIVLARSIKGLVARNQNVSDRLVAAVSDHVMAIERDISRRSTEFEGVIRNGRHAILVMALVSILGAVGIFLYIHKNVVRRLRGLQEAMTASAAGRPVTIPTRGLDEIADMARALHYFVATIRARERDLSDGERRLRAILEQSPVGVSIGRADGAHPFQTVAFANARAAELAGRPLDAFVGSRQPLPLPLPLPLPAGAAGMAQDMVARDGDLVARDGDLVARDVEVAIDRPDGSRVWALQTIQRTEFEGRSALLAWSYDITARKHAEEALRHAKEQAEVAARSKSEFLATMSHEIRTPMNGVLGMLELMALTPLNAEQAQIVTTVRDSATALLRIIDDILDLSKIEAGKLDLEEMDLDPRELVEGVAELLAPQAHQKRLALVCDVDRAVPPVVRGDPGRLRQILFNLAGNAIKFTDAGRVVLRARLEDAPAPNTPAQNPPGRDAVRLRFAVEDTGIGISQAGQSRLFQPFSQADSSTTRRFGGTGLGLAICARLVEMMGGRIGVESMPGHGSVFWFTVDLAAGDPGTRYQGGGLDGIDLSGLSILVADPDPVQRAVLIRSLEDRQAAVADATTAEEAVELLTLSGADLLVLAGGLPDHHPDDAPGEPNPQLTVTELLDRIRQAGVRPPPTLHLLDGREPLADCPDDLAADLAPDVVHDHLTRPVRREALFRKLAVLAGRAAATPPCGAADPAPDGSSLPGPAIVELGAITGAGAPILVAEDHPTNQQVILRQLRQLGFEADLTADGLEALAAWRSGRYRLLITDCHMPRLDGYELSRQIRNAEFRESDFKGSEAPSGQPRPRMPIIAMTANALAGEMERCAAAGMDDYIAKPVTLRQLAAVLDRWLGEGSATPPEDPSAAVAADTTRVPLDLAHVRETFGTLDRTALELLGYFLETTRPLLDKAAGALERGDLDAARTAAHTLAGAARTAGANELAWHSAALEVAAEAGDGPEAARCLEAMRAAFPVVEAAITTIRIGEGVW</sequence>
<dbReference type="EC" id="2.7.13.3" evidence="3"/>